<dbReference type="Proteomes" id="UP000288623">
    <property type="component" value="Unassembled WGS sequence"/>
</dbReference>
<evidence type="ECO:0000313" key="2">
    <source>
        <dbReference type="EMBL" id="RUS57782.1"/>
    </source>
</evidence>
<feature type="transmembrane region" description="Helical" evidence="1">
    <location>
        <begin position="144"/>
        <end position="165"/>
    </location>
</feature>
<keyword evidence="1" id="KW-0472">Membrane</keyword>
<feature type="transmembrane region" description="Helical" evidence="1">
    <location>
        <begin position="119"/>
        <end position="138"/>
    </location>
</feature>
<keyword evidence="1" id="KW-1133">Transmembrane helix</keyword>
<keyword evidence="3" id="KW-1185">Reference proteome</keyword>
<feature type="transmembrane region" description="Helical" evidence="1">
    <location>
        <begin position="203"/>
        <end position="225"/>
    </location>
</feature>
<feature type="transmembrane region" description="Helical" evidence="1">
    <location>
        <begin position="291"/>
        <end position="317"/>
    </location>
</feature>
<name>A0A433RWW7_9BACL</name>
<dbReference type="AlphaFoldDB" id="A0A433RWW7"/>
<feature type="transmembrane region" description="Helical" evidence="1">
    <location>
        <begin position="86"/>
        <end position="107"/>
    </location>
</feature>
<dbReference type="EMBL" id="JTFC01000012">
    <property type="protein sequence ID" value="RUS57782.1"/>
    <property type="molecule type" value="Genomic_DNA"/>
</dbReference>
<reference evidence="2 3" key="1">
    <citation type="submission" date="2014-11" db="EMBL/GenBank/DDBJ databases">
        <title>Genome sequence and analysis of novel Kurthia sp.</title>
        <authorList>
            <person name="Lawson J.N."/>
            <person name="Gonzalez J.E."/>
            <person name="Rinauldi L."/>
            <person name="Xuan Z."/>
            <person name="Firman A."/>
            <person name="Shaddox L."/>
            <person name="Trudeau A."/>
            <person name="Shah S."/>
            <person name="Reiman D."/>
        </authorList>
    </citation>
    <scope>NUCLEOTIDE SEQUENCE [LARGE SCALE GENOMIC DNA]</scope>
    <source>
        <strain evidence="2 3">3B1D</strain>
    </source>
</reference>
<feature type="transmembrane region" description="Helical" evidence="1">
    <location>
        <begin position="7"/>
        <end position="26"/>
    </location>
</feature>
<feature type="transmembrane region" description="Helical" evidence="1">
    <location>
        <begin position="382"/>
        <end position="408"/>
    </location>
</feature>
<feature type="transmembrane region" description="Helical" evidence="1">
    <location>
        <begin position="177"/>
        <end position="197"/>
    </location>
</feature>
<feature type="transmembrane region" description="Helical" evidence="1">
    <location>
        <begin position="349"/>
        <end position="370"/>
    </location>
</feature>
<dbReference type="RefSeq" id="WP_126989728.1">
    <property type="nucleotide sequence ID" value="NZ_JTFC01000012.1"/>
</dbReference>
<feature type="transmembrane region" description="Helical" evidence="1">
    <location>
        <begin position="32"/>
        <end position="54"/>
    </location>
</feature>
<gene>
    <name evidence="2" type="ORF">QI30_04320</name>
</gene>
<feature type="transmembrane region" description="Helical" evidence="1">
    <location>
        <begin position="237"/>
        <end position="255"/>
    </location>
</feature>
<protein>
    <submittedName>
        <fullName evidence="2">Uncharacterized protein</fullName>
    </submittedName>
</protein>
<comment type="caution">
    <text evidence="2">The sequence shown here is derived from an EMBL/GenBank/DDBJ whole genome shotgun (WGS) entry which is preliminary data.</text>
</comment>
<sequence length="415" mass="47025">MYYAYAFMNVIVYIIYAVFLIIGAHMTQPLFGLLPLLVFYTAKYTGGFFWYSFAKMRTTQLFRWLIVCAVVGCILGVASLKYPALLNISAILLGLCCSVLLPTYTTVLKTQKGSKKSQMLWSALLACCWLLILVPVITSKQFSFVFLWIGLAFFFLLFLPIKNVPKIITPTRPAQRYTGLIAFIVLSAMLFIVKFVRTVEWQTYFSSIVLVILFLVTCAIMWYSWHHVRAFSTTLHLYSYADGLLVAFFFMVTVFEHWLTAASTLHVVYIPYIIGVLLSFILPFKFSRNTLLLIVLLCSWGLVYEPLITVVAIGIGYSHTKFAADLNGDYYKAAIPALKENALLIKNRFYRLGGISIQVLIVACIVSLSWQRAIDLPEVMHTVIPTILPVITIGFNSLMTIFIGWLVLKNRPSSN</sequence>
<organism evidence="2 3">
    <name type="scientific">Candidatus Kurthia intestinigallinarum</name>
    <dbReference type="NCBI Taxonomy" id="1562256"/>
    <lineage>
        <taxon>Bacteria</taxon>
        <taxon>Bacillati</taxon>
        <taxon>Bacillota</taxon>
        <taxon>Bacilli</taxon>
        <taxon>Bacillales</taxon>
        <taxon>Caryophanaceae</taxon>
        <taxon>Kurthia</taxon>
    </lineage>
</organism>
<feature type="transmembrane region" description="Helical" evidence="1">
    <location>
        <begin position="267"/>
        <end position="284"/>
    </location>
</feature>
<feature type="transmembrane region" description="Helical" evidence="1">
    <location>
        <begin position="61"/>
        <end position="80"/>
    </location>
</feature>
<keyword evidence="1" id="KW-0812">Transmembrane</keyword>
<accession>A0A433RWW7</accession>
<evidence type="ECO:0000313" key="3">
    <source>
        <dbReference type="Proteomes" id="UP000288623"/>
    </source>
</evidence>
<proteinExistence type="predicted"/>
<evidence type="ECO:0000256" key="1">
    <source>
        <dbReference type="SAM" id="Phobius"/>
    </source>
</evidence>
<dbReference type="OrthoDB" id="2991307at2"/>